<comment type="caution">
    <text evidence="4">The sequence shown here is derived from an EMBL/GenBank/DDBJ whole genome shotgun (WGS) entry which is preliminary data.</text>
</comment>
<dbReference type="SMART" id="SM00287">
    <property type="entry name" value="SH3b"/>
    <property type="match status" value="2"/>
</dbReference>
<keyword evidence="2" id="KW-0732">Signal</keyword>
<evidence type="ECO:0000259" key="3">
    <source>
        <dbReference type="PROSITE" id="PS51781"/>
    </source>
</evidence>
<gene>
    <name evidence="4" type="ORF">H8S44_01100</name>
</gene>
<proteinExistence type="predicted"/>
<sequence>MNAISKKIPLLFSLVCVWVLACGFENLDVDTSAGIESVMEDLTSEDFEALKIETEWEDRVLANVEDYVTVRQEPNADSKAVGRMFKGDGGEVLEHTEDGWTLVKSGNVEGYVNDDYLFFGRDAYEASQEAASLIATSLTGGLRIRFEASTEAKILKNVEEGAKLDVIEQGDEWVQVQYAEDKTGYVSAEFVDVNYELGEAMTMEEIERKEAEEKREKLKQQLTAMQANGDEVTLLAALIQAEAGNQPYEGQVAVGAVVMNRVRSGRYGSILAAIYAPGQFGVVSNGTIGRYLSNPKASCRQAAQEAIDGYTTVGNFTHFKNAASPVSGDHIVIGNHVFY</sequence>
<feature type="chain" id="PRO_5037069289" evidence="2">
    <location>
        <begin position="22"/>
        <end position="339"/>
    </location>
</feature>
<protein>
    <submittedName>
        <fullName evidence="4">Cell wall hydrolase</fullName>
    </submittedName>
</protein>
<dbReference type="RefSeq" id="WP_186872887.1">
    <property type="nucleotide sequence ID" value="NZ_JACOOR010000001.1"/>
</dbReference>
<dbReference type="Gene3D" id="2.30.30.40">
    <property type="entry name" value="SH3 Domains"/>
    <property type="match status" value="2"/>
</dbReference>
<evidence type="ECO:0000313" key="4">
    <source>
        <dbReference type="EMBL" id="MBC5658382.1"/>
    </source>
</evidence>
<dbReference type="Proteomes" id="UP000649345">
    <property type="component" value="Unassembled WGS sequence"/>
</dbReference>
<dbReference type="InterPro" id="IPR011105">
    <property type="entry name" value="Cell_wall_hydrolase_SleB"/>
</dbReference>
<feature type="signal peptide" evidence="2">
    <location>
        <begin position="1"/>
        <end position="21"/>
    </location>
</feature>
<dbReference type="PANTHER" id="PTHR34408:SF1">
    <property type="entry name" value="GLYCOSYL HYDROLASE FAMILY 19 DOMAIN-CONTAINING PROTEIN HI_1415"/>
    <property type="match status" value="1"/>
</dbReference>
<evidence type="ECO:0000256" key="1">
    <source>
        <dbReference type="SAM" id="Coils"/>
    </source>
</evidence>
<reference evidence="4" key="1">
    <citation type="submission" date="2020-08" db="EMBL/GenBank/DDBJ databases">
        <title>Genome public.</title>
        <authorList>
            <person name="Liu C."/>
            <person name="Sun Q."/>
        </authorList>
    </citation>
    <scope>NUCLEOTIDE SEQUENCE</scope>
    <source>
        <strain evidence="4">NSJ-68</strain>
    </source>
</reference>
<feature type="domain" description="SH3b" evidence="3">
    <location>
        <begin position="130"/>
        <end position="195"/>
    </location>
</feature>
<dbReference type="PROSITE" id="PS51781">
    <property type="entry name" value="SH3B"/>
    <property type="match status" value="1"/>
</dbReference>
<dbReference type="AlphaFoldDB" id="A0A923LA26"/>
<accession>A0A923LA26</accession>
<name>A0A923LA26_9FIRM</name>
<organism evidence="4 5">
    <name type="scientific">Anaerosacchariphilus hominis</name>
    <dbReference type="NCBI Taxonomy" id="2763017"/>
    <lineage>
        <taxon>Bacteria</taxon>
        <taxon>Bacillati</taxon>
        <taxon>Bacillota</taxon>
        <taxon>Clostridia</taxon>
        <taxon>Lachnospirales</taxon>
        <taxon>Lachnospiraceae</taxon>
        <taxon>Anaerosacchariphilus</taxon>
    </lineage>
</organism>
<dbReference type="EMBL" id="JACOOR010000001">
    <property type="protein sequence ID" value="MBC5658382.1"/>
    <property type="molecule type" value="Genomic_DNA"/>
</dbReference>
<evidence type="ECO:0000256" key="2">
    <source>
        <dbReference type="SAM" id="SignalP"/>
    </source>
</evidence>
<dbReference type="InterPro" id="IPR052354">
    <property type="entry name" value="Cell_Wall_Dynamics_Protein"/>
</dbReference>
<dbReference type="InterPro" id="IPR042047">
    <property type="entry name" value="SleB_dom1"/>
</dbReference>
<keyword evidence="1" id="KW-0175">Coiled coil</keyword>
<feature type="coiled-coil region" evidence="1">
    <location>
        <begin position="201"/>
        <end position="228"/>
    </location>
</feature>
<dbReference type="Pfam" id="PF08239">
    <property type="entry name" value="SH3_3"/>
    <property type="match status" value="2"/>
</dbReference>
<evidence type="ECO:0000313" key="5">
    <source>
        <dbReference type="Proteomes" id="UP000649345"/>
    </source>
</evidence>
<keyword evidence="5" id="KW-1185">Reference proteome</keyword>
<dbReference type="InterPro" id="IPR003646">
    <property type="entry name" value="SH3-like_bac-type"/>
</dbReference>
<keyword evidence="4" id="KW-0378">Hydrolase</keyword>
<dbReference type="Gene3D" id="1.10.10.2520">
    <property type="entry name" value="Cell wall hydrolase SleB, domain 1"/>
    <property type="match status" value="1"/>
</dbReference>
<dbReference type="Pfam" id="PF07486">
    <property type="entry name" value="Hydrolase_2"/>
    <property type="match status" value="1"/>
</dbReference>
<dbReference type="PROSITE" id="PS51257">
    <property type="entry name" value="PROKAR_LIPOPROTEIN"/>
    <property type="match status" value="1"/>
</dbReference>
<dbReference type="PANTHER" id="PTHR34408">
    <property type="entry name" value="FAMILY PROTEIN, PUTATIVE-RELATED"/>
    <property type="match status" value="1"/>
</dbReference>
<dbReference type="GO" id="GO:0016787">
    <property type="term" value="F:hydrolase activity"/>
    <property type="evidence" value="ECO:0007669"/>
    <property type="project" value="UniProtKB-KW"/>
</dbReference>